<evidence type="ECO:0000256" key="9">
    <source>
        <dbReference type="ARBA" id="ARBA00022840"/>
    </source>
</evidence>
<dbReference type="Proteomes" id="UP001141950">
    <property type="component" value="Unassembled WGS sequence"/>
</dbReference>
<name>A0A9X2MXE2_9BACL</name>
<evidence type="ECO:0000256" key="7">
    <source>
        <dbReference type="ARBA" id="ARBA00022741"/>
    </source>
</evidence>
<evidence type="ECO:0000256" key="1">
    <source>
        <dbReference type="ARBA" id="ARBA00000085"/>
    </source>
</evidence>
<keyword evidence="8 15" id="KW-0418">Kinase</keyword>
<comment type="subcellular location">
    <subcellularLocation>
        <location evidence="2">Cell membrane</location>
        <topology evidence="2">Multi-pass membrane protein</topology>
    </subcellularLocation>
</comment>
<comment type="caution">
    <text evidence="15">The sequence shown here is derived from an EMBL/GenBank/DDBJ whole genome shotgun (WGS) entry which is preliminary data.</text>
</comment>
<evidence type="ECO:0000256" key="12">
    <source>
        <dbReference type="SAM" id="Phobius"/>
    </source>
</evidence>
<dbReference type="Gene3D" id="3.30.565.10">
    <property type="entry name" value="Histidine kinase-like ATPase, C-terminal domain"/>
    <property type="match status" value="1"/>
</dbReference>
<dbReference type="PANTHER" id="PTHR34220:SF7">
    <property type="entry name" value="SENSOR HISTIDINE KINASE YPDA"/>
    <property type="match status" value="1"/>
</dbReference>
<dbReference type="Gene3D" id="6.10.340.10">
    <property type="match status" value="1"/>
</dbReference>
<evidence type="ECO:0000259" key="14">
    <source>
        <dbReference type="PROSITE" id="PS50885"/>
    </source>
</evidence>
<keyword evidence="4" id="KW-1003">Cell membrane</keyword>
<dbReference type="InterPro" id="IPR010559">
    <property type="entry name" value="Sig_transdc_His_kin_internal"/>
</dbReference>
<evidence type="ECO:0000256" key="10">
    <source>
        <dbReference type="ARBA" id="ARBA00023012"/>
    </source>
</evidence>
<dbReference type="EMBL" id="JANIPJ010000029">
    <property type="protein sequence ID" value="MCR2807601.1"/>
    <property type="molecule type" value="Genomic_DNA"/>
</dbReference>
<dbReference type="GO" id="GO:0005886">
    <property type="term" value="C:plasma membrane"/>
    <property type="evidence" value="ECO:0007669"/>
    <property type="project" value="UniProtKB-SubCell"/>
</dbReference>
<evidence type="ECO:0000256" key="4">
    <source>
        <dbReference type="ARBA" id="ARBA00022475"/>
    </source>
</evidence>
<evidence type="ECO:0000256" key="3">
    <source>
        <dbReference type="ARBA" id="ARBA00012438"/>
    </source>
</evidence>
<accession>A0A9X2MXE2</accession>
<dbReference type="GO" id="GO:0000155">
    <property type="term" value="F:phosphorelay sensor kinase activity"/>
    <property type="evidence" value="ECO:0007669"/>
    <property type="project" value="InterPro"/>
</dbReference>
<dbReference type="SMART" id="SM00387">
    <property type="entry name" value="HATPase_c"/>
    <property type="match status" value="1"/>
</dbReference>
<comment type="catalytic activity">
    <reaction evidence="1">
        <text>ATP + protein L-histidine = ADP + protein N-phospho-L-histidine.</text>
        <dbReference type="EC" id="2.7.13.3"/>
    </reaction>
</comment>
<evidence type="ECO:0000256" key="2">
    <source>
        <dbReference type="ARBA" id="ARBA00004651"/>
    </source>
</evidence>
<protein>
    <recommendedName>
        <fullName evidence="3">histidine kinase</fullName>
        <ecNumber evidence="3">2.7.13.3</ecNumber>
    </recommendedName>
</protein>
<dbReference type="PANTHER" id="PTHR34220">
    <property type="entry name" value="SENSOR HISTIDINE KINASE YPDA"/>
    <property type="match status" value="1"/>
</dbReference>
<dbReference type="InterPro" id="IPR003594">
    <property type="entry name" value="HATPase_dom"/>
</dbReference>
<dbReference type="InterPro" id="IPR003660">
    <property type="entry name" value="HAMP_dom"/>
</dbReference>
<dbReference type="Pfam" id="PF06580">
    <property type="entry name" value="His_kinase"/>
    <property type="match status" value="1"/>
</dbReference>
<dbReference type="GO" id="GO:0005524">
    <property type="term" value="F:ATP binding"/>
    <property type="evidence" value="ECO:0007669"/>
    <property type="project" value="UniProtKB-KW"/>
</dbReference>
<dbReference type="PROSITE" id="PS50109">
    <property type="entry name" value="HIS_KIN"/>
    <property type="match status" value="1"/>
</dbReference>
<feature type="domain" description="HAMP" evidence="14">
    <location>
        <begin position="307"/>
        <end position="362"/>
    </location>
</feature>
<evidence type="ECO:0000259" key="13">
    <source>
        <dbReference type="PROSITE" id="PS50109"/>
    </source>
</evidence>
<dbReference type="EC" id="2.7.13.3" evidence="3"/>
<proteinExistence type="predicted"/>
<keyword evidence="12" id="KW-1133">Transmembrane helix</keyword>
<dbReference type="CDD" id="cd06225">
    <property type="entry name" value="HAMP"/>
    <property type="match status" value="1"/>
</dbReference>
<evidence type="ECO:0000256" key="5">
    <source>
        <dbReference type="ARBA" id="ARBA00022553"/>
    </source>
</evidence>
<evidence type="ECO:0000256" key="6">
    <source>
        <dbReference type="ARBA" id="ARBA00022679"/>
    </source>
</evidence>
<keyword evidence="7" id="KW-0547">Nucleotide-binding</keyword>
<keyword evidence="16" id="KW-1185">Reference proteome</keyword>
<keyword evidence="5" id="KW-0597">Phosphoprotein</keyword>
<dbReference type="Pfam" id="PF02518">
    <property type="entry name" value="HATPase_c"/>
    <property type="match status" value="1"/>
</dbReference>
<organism evidence="15 16">
    <name type="scientific">Paenibacillus soyae</name>
    <dbReference type="NCBI Taxonomy" id="2969249"/>
    <lineage>
        <taxon>Bacteria</taxon>
        <taxon>Bacillati</taxon>
        <taxon>Bacillota</taxon>
        <taxon>Bacilli</taxon>
        <taxon>Bacillales</taxon>
        <taxon>Paenibacillaceae</taxon>
        <taxon>Paenibacillus</taxon>
    </lineage>
</organism>
<feature type="domain" description="Histidine kinase" evidence="13">
    <location>
        <begin position="478"/>
        <end position="587"/>
    </location>
</feature>
<keyword evidence="12" id="KW-0812">Transmembrane</keyword>
<dbReference type="InterPro" id="IPR036890">
    <property type="entry name" value="HATPase_C_sf"/>
</dbReference>
<dbReference type="AlphaFoldDB" id="A0A9X2MXE2"/>
<feature type="transmembrane region" description="Helical" evidence="12">
    <location>
        <begin position="20"/>
        <end position="41"/>
    </location>
</feature>
<keyword evidence="6" id="KW-0808">Transferase</keyword>
<evidence type="ECO:0000256" key="11">
    <source>
        <dbReference type="ARBA" id="ARBA00023136"/>
    </source>
</evidence>
<keyword evidence="11 12" id="KW-0472">Membrane</keyword>
<reference evidence="15" key="1">
    <citation type="submission" date="2022-08" db="EMBL/GenBank/DDBJ databases">
        <title>The genomic sequence of strain Paenibacillus sp. SCIV0701.</title>
        <authorList>
            <person name="Zhao H."/>
        </authorList>
    </citation>
    <scope>NUCLEOTIDE SEQUENCE</scope>
    <source>
        <strain evidence="15">SCIV0701</strain>
    </source>
</reference>
<dbReference type="InterPro" id="IPR005467">
    <property type="entry name" value="His_kinase_dom"/>
</dbReference>
<dbReference type="SUPFAM" id="SSF55874">
    <property type="entry name" value="ATPase domain of HSP90 chaperone/DNA topoisomerase II/histidine kinase"/>
    <property type="match status" value="1"/>
</dbReference>
<keyword evidence="10" id="KW-0902">Two-component regulatory system</keyword>
<sequence length="596" mass="67040">MFSLALSRSRRALKSLPIGYQLSFLVAVIIVVVLVILYANYLKAAEVVEKKNSEYHTEMIAQINRTIASNTDAIKRVLLSVAYNPKIVQRYLVETDPVEKYIQYTNLVSYLTDMKNMKDGILDIALISTDGTTFSLSGDINNLLPIAEEIPRRGSFYFSGVQKMRYYQNRDVFVVGSPIYTMMDYDNESKSGLIMLVLDANMLLGSPPNQERLGGSKLYALDRHGNVFYANDPEAQSGTPYAEIVSEESDASFFIQRGAIPDIKGELVLKLPRSELLSGVEEIRRVSLLILFAALLLLTVPFLLIVGNILRPLKKLMRFMNDFKLGHLRNLNNRISLQGYAEITSMASDFNRMLDEIDGLTKQLLDSNTKLYGAELVKKQSELAFLQSQINPHFLYNTLESIKGMAVEEGSDKIFHMVKSLAFVFRYSIKGADFVTLQEELTLVKSHVHIQQIRFGNRFNVDYAIPDSLLDCQVPKMILQPLVENAIFHGIEPRTQGGLLEIAAEQREGALWLTVSDNGAGMSEEQLRMLRERLAFVQDMTDDQRSNIGLVNVNNRIKLYYGEAYGITIASKADDGTTATISMPMRRGDDVQRISG</sequence>
<gene>
    <name evidence="15" type="ORF">NQZ67_27300</name>
</gene>
<dbReference type="PROSITE" id="PS50885">
    <property type="entry name" value="HAMP"/>
    <property type="match status" value="1"/>
</dbReference>
<evidence type="ECO:0000313" key="15">
    <source>
        <dbReference type="EMBL" id="MCR2807601.1"/>
    </source>
</evidence>
<evidence type="ECO:0000313" key="16">
    <source>
        <dbReference type="Proteomes" id="UP001141950"/>
    </source>
</evidence>
<evidence type="ECO:0000256" key="8">
    <source>
        <dbReference type="ARBA" id="ARBA00022777"/>
    </source>
</evidence>
<keyword evidence="9" id="KW-0067">ATP-binding</keyword>
<feature type="transmembrane region" description="Helical" evidence="12">
    <location>
        <begin position="288"/>
        <end position="310"/>
    </location>
</feature>
<dbReference type="InterPro" id="IPR050640">
    <property type="entry name" value="Bact_2-comp_sensor_kinase"/>
</dbReference>